<protein>
    <submittedName>
        <fullName evidence="2">Uncharacterized protein</fullName>
    </submittedName>
</protein>
<evidence type="ECO:0000313" key="3">
    <source>
        <dbReference type="Proteomes" id="UP001372834"/>
    </source>
</evidence>
<evidence type="ECO:0000256" key="1">
    <source>
        <dbReference type="SAM" id="MobiDB-lite"/>
    </source>
</evidence>
<comment type="caution">
    <text evidence="2">The sequence shown here is derived from an EMBL/GenBank/DDBJ whole genome shotgun (WGS) entry which is preliminary data.</text>
</comment>
<feature type="region of interest" description="Disordered" evidence="1">
    <location>
        <begin position="23"/>
        <end position="57"/>
    </location>
</feature>
<gene>
    <name evidence="2" type="ORF">RUM43_009046</name>
</gene>
<proteinExistence type="predicted"/>
<dbReference type="AlphaFoldDB" id="A0AAN8RU51"/>
<organism evidence="2 3">
    <name type="scientific">Polyplax serrata</name>
    <name type="common">Common mouse louse</name>
    <dbReference type="NCBI Taxonomy" id="468196"/>
    <lineage>
        <taxon>Eukaryota</taxon>
        <taxon>Metazoa</taxon>
        <taxon>Ecdysozoa</taxon>
        <taxon>Arthropoda</taxon>
        <taxon>Hexapoda</taxon>
        <taxon>Insecta</taxon>
        <taxon>Pterygota</taxon>
        <taxon>Neoptera</taxon>
        <taxon>Paraneoptera</taxon>
        <taxon>Psocodea</taxon>
        <taxon>Troctomorpha</taxon>
        <taxon>Phthiraptera</taxon>
        <taxon>Anoplura</taxon>
        <taxon>Polyplacidae</taxon>
        <taxon>Polyplax</taxon>
    </lineage>
</organism>
<evidence type="ECO:0000313" key="2">
    <source>
        <dbReference type="EMBL" id="KAK6623194.1"/>
    </source>
</evidence>
<reference evidence="2 3" key="1">
    <citation type="submission" date="2023-10" db="EMBL/GenBank/DDBJ databases">
        <title>Genomes of two closely related lineages of the louse Polyplax serrata with different host specificities.</title>
        <authorList>
            <person name="Martinu J."/>
            <person name="Tarabai H."/>
            <person name="Stefka J."/>
            <person name="Hypsa V."/>
        </authorList>
    </citation>
    <scope>NUCLEOTIDE SEQUENCE [LARGE SCALE GENOMIC DNA]</scope>
    <source>
        <strain evidence="2">HR10_N</strain>
    </source>
</reference>
<accession>A0AAN8RU51</accession>
<name>A0AAN8RU51_POLSC</name>
<sequence length="96" mass="10777">MPVVANGLLVMIDDLADSRNDFGRCHGTRPRRSSGPTPVCDLSQTSPRTKRSVEEHTKDMEEGGSLIAVMYITRELLIPERRSRSRLHLLTASHIH</sequence>
<dbReference type="EMBL" id="JAWJWE010000038">
    <property type="protein sequence ID" value="KAK6623194.1"/>
    <property type="molecule type" value="Genomic_DNA"/>
</dbReference>
<dbReference type="Proteomes" id="UP001372834">
    <property type="component" value="Unassembled WGS sequence"/>
</dbReference>